<dbReference type="InterPro" id="IPR029144">
    <property type="entry name" value="Thr_synth_N"/>
</dbReference>
<protein>
    <recommendedName>
        <fullName evidence="6">Threonine synthase</fullName>
    </recommendedName>
</protein>
<dbReference type="InterPro" id="IPR051166">
    <property type="entry name" value="Threonine_Synthase"/>
</dbReference>
<dbReference type="SUPFAM" id="SSF53686">
    <property type="entry name" value="Tryptophan synthase beta subunit-like PLP-dependent enzymes"/>
    <property type="match status" value="1"/>
</dbReference>
<evidence type="ECO:0008006" key="6">
    <source>
        <dbReference type="Google" id="ProtNLM"/>
    </source>
</evidence>
<name>A0A7S1SGI5_9CHLO</name>
<dbReference type="GO" id="GO:0030170">
    <property type="term" value="F:pyridoxal phosphate binding"/>
    <property type="evidence" value="ECO:0007669"/>
    <property type="project" value="InterPro"/>
</dbReference>
<evidence type="ECO:0000256" key="1">
    <source>
        <dbReference type="ARBA" id="ARBA00001933"/>
    </source>
</evidence>
<dbReference type="GO" id="GO:0046360">
    <property type="term" value="P:2-oxobutyrate biosynthetic process"/>
    <property type="evidence" value="ECO:0007669"/>
    <property type="project" value="TreeGrafter"/>
</dbReference>
<organism evidence="5">
    <name type="scientific">Tetraselmis chuii</name>
    <dbReference type="NCBI Taxonomy" id="63592"/>
    <lineage>
        <taxon>Eukaryota</taxon>
        <taxon>Viridiplantae</taxon>
        <taxon>Chlorophyta</taxon>
        <taxon>core chlorophytes</taxon>
        <taxon>Chlorodendrophyceae</taxon>
        <taxon>Chlorodendrales</taxon>
        <taxon>Chlorodendraceae</taxon>
        <taxon>Tetraselmis</taxon>
    </lineage>
</organism>
<dbReference type="Gene3D" id="3.90.1380.10">
    <property type="entry name" value="Threonine synthase, N-terminal domain"/>
    <property type="match status" value="1"/>
</dbReference>
<dbReference type="Pfam" id="PF14821">
    <property type="entry name" value="Thr_synth_N"/>
    <property type="match status" value="1"/>
</dbReference>
<dbReference type="PROSITE" id="PS00165">
    <property type="entry name" value="DEHYDRATASE_SER_THR"/>
    <property type="match status" value="1"/>
</dbReference>
<dbReference type="InterPro" id="IPR001926">
    <property type="entry name" value="TrpB-like_PALP"/>
</dbReference>
<dbReference type="AlphaFoldDB" id="A0A7S1SGI5"/>
<dbReference type="InterPro" id="IPR000634">
    <property type="entry name" value="Ser/Thr_deHydtase_PyrdxlP-BS"/>
</dbReference>
<dbReference type="PANTHER" id="PTHR42690:SF1">
    <property type="entry name" value="THREONINE SYNTHASE-LIKE 2"/>
    <property type="match status" value="1"/>
</dbReference>
<evidence type="ECO:0000313" key="5">
    <source>
        <dbReference type="EMBL" id="CAD9198194.1"/>
    </source>
</evidence>
<accession>A0A7S1SGI5</accession>
<dbReference type="Gene3D" id="3.40.50.1100">
    <property type="match status" value="2"/>
</dbReference>
<reference evidence="5" key="1">
    <citation type="submission" date="2021-01" db="EMBL/GenBank/DDBJ databases">
        <authorList>
            <person name="Corre E."/>
            <person name="Pelletier E."/>
            <person name="Niang G."/>
            <person name="Scheremetjew M."/>
            <person name="Finn R."/>
            <person name="Kale V."/>
            <person name="Holt S."/>
            <person name="Cochrane G."/>
            <person name="Meng A."/>
            <person name="Brown T."/>
            <person name="Cohen L."/>
        </authorList>
    </citation>
    <scope>NUCLEOTIDE SEQUENCE</scope>
    <source>
        <strain evidence="5">PLY429</strain>
    </source>
</reference>
<evidence type="ECO:0000259" key="4">
    <source>
        <dbReference type="Pfam" id="PF14821"/>
    </source>
</evidence>
<dbReference type="PANTHER" id="PTHR42690">
    <property type="entry name" value="THREONINE SYNTHASE FAMILY MEMBER"/>
    <property type="match status" value="1"/>
</dbReference>
<sequence length="505" mass="54456">MISTMRFVSTRTGESLSFQDAVLSGWAPDGGMLLPETLPPVSESLLKSWAKLTYSELCLEIFKLLIPDSEFPHTEFEDVFLSSFAGFGCLEVVKVKDAPLPLPGGGDPLVVHVAELWHGPTLAFKDLGMQVLARVLQKILVWRQEKQIMLVGTSGDTGSAAIEAVREIPEIGIVVLYPSREHSNVSRSQEVQICRRVGERSVRVVRVQGGSDDLDVPIDELFHDSQARSTYNLGSLNSVNIVRMLMQLVHLFYCYLQAEPTADRPAVLSIPTGAGGHIAAALLAVKMGLPVRRLLAATNENDLLPRFLATGCAKRGRVVGTTSPAMDVQVPYNIERILHIATGGDSDRVALWMDDFYSDGELCVDHATLAALVALKLESVSSDCGEVSDAVASVRAASGGYVVDPHTGVGLAALRQGVSAEEATQGPFLCMACAHPSKFPEFLGGLPGPTPSMPDTDHPCVSELLKLVAEAVDSEPIVTAVFEADNNQDWSKKLRDILDELQACM</sequence>
<dbReference type="GO" id="GO:0009071">
    <property type="term" value="P:serine family amino acid catabolic process"/>
    <property type="evidence" value="ECO:0007669"/>
    <property type="project" value="TreeGrafter"/>
</dbReference>
<comment type="cofactor">
    <cofactor evidence="1">
        <name>pyridoxal 5'-phosphate</name>
        <dbReference type="ChEBI" id="CHEBI:597326"/>
    </cofactor>
</comment>
<dbReference type="InterPro" id="IPR037158">
    <property type="entry name" value="Thr_synth_N_sf"/>
</dbReference>
<feature type="domain" description="Threonine synthase N-terminal" evidence="4">
    <location>
        <begin position="6"/>
        <end position="82"/>
    </location>
</feature>
<dbReference type="InterPro" id="IPR036052">
    <property type="entry name" value="TrpB-like_PALP_sf"/>
</dbReference>
<dbReference type="Pfam" id="PF00291">
    <property type="entry name" value="PALP"/>
    <property type="match status" value="1"/>
</dbReference>
<feature type="domain" description="Tryptophan synthase beta chain-like PALP" evidence="3">
    <location>
        <begin position="117"/>
        <end position="377"/>
    </location>
</feature>
<dbReference type="EMBL" id="HBGG01000737">
    <property type="protein sequence ID" value="CAD9198194.1"/>
    <property type="molecule type" value="Transcribed_RNA"/>
</dbReference>
<evidence type="ECO:0000259" key="3">
    <source>
        <dbReference type="Pfam" id="PF00291"/>
    </source>
</evidence>
<gene>
    <name evidence="5" type="ORF">TCHU04912_LOCUS427</name>
</gene>
<dbReference type="GO" id="GO:0003824">
    <property type="term" value="F:catalytic activity"/>
    <property type="evidence" value="ECO:0007669"/>
    <property type="project" value="UniProtKB-ARBA"/>
</dbReference>
<evidence type="ECO:0000256" key="2">
    <source>
        <dbReference type="ARBA" id="ARBA00022898"/>
    </source>
</evidence>
<keyword evidence="2" id="KW-0663">Pyridoxal phosphate</keyword>
<proteinExistence type="predicted"/>